<organism evidence="2 3">
    <name type="scientific">Pseudocercospora fuligena</name>
    <dbReference type="NCBI Taxonomy" id="685502"/>
    <lineage>
        <taxon>Eukaryota</taxon>
        <taxon>Fungi</taxon>
        <taxon>Dikarya</taxon>
        <taxon>Ascomycota</taxon>
        <taxon>Pezizomycotina</taxon>
        <taxon>Dothideomycetes</taxon>
        <taxon>Dothideomycetidae</taxon>
        <taxon>Mycosphaerellales</taxon>
        <taxon>Mycosphaerellaceae</taxon>
        <taxon>Pseudocercospora</taxon>
    </lineage>
</organism>
<feature type="compositionally biased region" description="Low complexity" evidence="1">
    <location>
        <begin position="17"/>
        <end position="30"/>
    </location>
</feature>
<dbReference type="EMBL" id="JABCIY010000150">
    <property type="protein sequence ID" value="KAF7192132.1"/>
    <property type="molecule type" value="Genomic_DNA"/>
</dbReference>
<feature type="region of interest" description="Disordered" evidence="1">
    <location>
        <begin position="1"/>
        <end position="81"/>
    </location>
</feature>
<dbReference type="AlphaFoldDB" id="A0A8H6VIY6"/>
<evidence type="ECO:0000313" key="3">
    <source>
        <dbReference type="Proteomes" id="UP000660729"/>
    </source>
</evidence>
<evidence type="ECO:0000313" key="2">
    <source>
        <dbReference type="EMBL" id="KAF7192132.1"/>
    </source>
</evidence>
<proteinExistence type="predicted"/>
<name>A0A8H6VIY6_9PEZI</name>
<gene>
    <name evidence="2" type="ORF">HII31_06518</name>
</gene>
<protein>
    <submittedName>
        <fullName evidence="2">Uncharacterized protein</fullName>
    </submittedName>
</protein>
<accession>A0A8H6VIY6</accession>
<sequence length="201" mass="22273">MPGESSPLIQHNPDDTSQSSTVSPPSSSPKNSKESSEESPSPAVSKGEGASTRLKKTQTTKSIKTSPPASTTSNSSPIKLHTDELTFTNGLKSFNLFEKGKHPKHANNTHQRDSLAYAMDNNLITPEARHKYAEQHKWFFQQGDGKTSPMRKHEINVYDNAKAHDGIVQDETAKGDEASRRYRDARRCRHCWSGFCECTGN</sequence>
<reference evidence="2" key="1">
    <citation type="submission" date="2020-04" db="EMBL/GenBank/DDBJ databases">
        <title>Draft genome resource of the tomato pathogen Pseudocercospora fuligena.</title>
        <authorList>
            <person name="Zaccaron A."/>
        </authorList>
    </citation>
    <scope>NUCLEOTIDE SEQUENCE</scope>
    <source>
        <strain evidence="2">PF001</strain>
    </source>
</reference>
<keyword evidence="3" id="KW-1185">Reference proteome</keyword>
<dbReference type="OrthoDB" id="3649813at2759"/>
<evidence type="ECO:0000256" key="1">
    <source>
        <dbReference type="SAM" id="MobiDB-lite"/>
    </source>
</evidence>
<comment type="caution">
    <text evidence="2">The sequence shown here is derived from an EMBL/GenBank/DDBJ whole genome shotgun (WGS) entry which is preliminary data.</text>
</comment>
<dbReference type="Proteomes" id="UP000660729">
    <property type="component" value="Unassembled WGS sequence"/>
</dbReference>
<feature type="compositionally biased region" description="Low complexity" evidence="1">
    <location>
        <begin position="59"/>
        <end position="77"/>
    </location>
</feature>